<dbReference type="OrthoDB" id="3896938at2"/>
<keyword evidence="2" id="KW-1185">Reference proteome</keyword>
<proteinExistence type="predicted"/>
<dbReference type="GO" id="GO:0032259">
    <property type="term" value="P:methylation"/>
    <property type="evidence" value="ECO:0007669"/>
    <property type="project" value="UniProtKB-KW"/>
</dbReference>
<accession>A0A5B8VIW1</accession>
<keyword evidence="1" id="KW-0808">Transferase</keyword>
<dbReference type="EMBL" id="CP042434">
    <property type="protein sequence ID" value="QEC71113.1"/>
    <property type="molecule type" value="Genomic_DNA"/>
</dbReference>
<gene>
    <name evidence="1" type="ORF">FSB73_04870</name>
</gene>
<dbReference type="RefSeq" id="WP_146780370.1">
    <property type="nucleotide sequence ID" value="NZ_CP042434.1"/>
</dbReference>
<evidence type="ECO:0000313" key="1">
    <source>
        <dbReference type="EMBL" id="QEC71113.1"/>
    </source>
</evidence>
<dbReference type="Gene3D" id="3.40.50.150">
    <property type="entry name" value="Vaccinia Virus protein VP39"/>
    <property type="match status" value="1"/>
</dbReference>
<dbReference type="SUPFAM" id="SSF53335">
    <property type="entry name" value="S-adenosyl-L-methionine-dependent methyltransferases"/>
    <property type="match status" value="1"/>
</dbReference>
<organism evidence="1 2">
    <name type="scientific">Arachidicoccus ginsenosidivorans</name>
    <dbReference type="NCBI Taxonomy" id="496057"/>
    <lineage>
        <taxon>Bacteria</taxon>
        <taxon>Pseudomonadati</taxon>
        <taxon>Bacteroidota</taxon>
        <taxon>Chitinophagia</taxon>
        <taxon>Chitinophagales</taxon>
        <taxon>Chitinophagaceae</taxon>
        <taxon>Arachidicoccus</taxon>
    </lineage>
</organism>
<dbReference type="InterPro" id="IPR029063">
    <property type="entry name" value="SAM-dependent_MTases_sf"/>
</dbReference>
<dbReference type="AlphaFoldDB" id="A0A5B8VIW1"/>
<dbReference type="Pfam" id="PF13489">
    <property type="entry name" value="Methyltransf_23"/>
    <property type="match status" value="1"/>
</dbReference>
<protein>
    <submittedName>
        <fullName evidence="1">Class I SAM-dependent methyltransferase</fullName>
    </submittedName>
</protein>
<dbReference type="CDD" id="cd02440">
    <property type="entry name" value="AdoMet_MTases"/>
    <property type="match status" value="1"/>
</dbReference>
<reference evidence="1 2" key="1">
    <citation type="journal article" date="2017" name="Int. J. Syst. Evol. Microbiol.">
        <title>Arachidicoccus ginsenosidivorans sp. nov., with ginsenoside-converting activity isolated from ginseng cultivating soil.</title>
        <authorList>
            <person name="Siddiqi M.Z."/>
            <person name="Aslam Z."/>
            <person name="Im W.T."/>
        </authorList>
    </citation>
    <scope>NUCLEOTIDE SEQUENCE [LARGE SCALE GENOMIC DNA]</scope>
    <source>
        <strain evidence="1 2">Gsoil 809</strain>
    </source>
</reference>
<evidence type="ECO:0000313" key="2">
    <source>
        <dbReference type="Proteomes" id="UP000321291"/>
    </source>
</evidence>
<sequence>MELKDQIITAISYYKSPFKQQTIREAKRLKGQIGLELGGPSSVFSRKSFFPVYLYAKSVDGVNFSNQTVWEGQLTEGDTYNYLSSHGLGHQYIDEAGILSTVPDNKYDFLLSSHSLEHMANPIKALKRWHAVLKPRGTLCLILPDKRFTFDHNRPYTTFEHLLQDEAQDVDENDTTHFEEVIRLHDLSKDIDQDKVQFEQRTRNNSVQRCVHHHVFSPELIEQLLNYCGFEVTISKTFKPFHLFTLARKKD</sequence>
<keyword evidence="1" id="KW-0489">Methyltransferase</keyword>
<name>A0A5B8VIW1_9BACT</name>
<dbReference type="KEGG" id="agi:FSB73_04870"/>
<dbReference type="GO" id="GO:0008168">
    <property type="term" value="F:methyltransferase activity"/>
    <property type="evidence" value="ECO:0007669"/>
    <property type="project" value="UniProtKB-KW"/>
</dbReference>
<dbReference type="Proteomes" id="UP000321291">
    <property type="component" value="Chromosome"/>
</dbReference>